<dbReference type="Pfam" id="PF13439">
    <property type="entry name" value="Glyco_transf_4"/>
    <property type="match status" value="1"/>
</dbReference>
<protein>
    <recommendedName>
        <fullName evidence="8">Glycosyltransferase family 1 protein</fullName>
    </recommendedName>
</protein>
<comment type="caution">
    <text evidence="4">The sequence shown here is derived from an EMBL/GenBank/DDBJ whole genome shotgun (WGS) entry which is preliminary data.</text>
</comment>
<evidence type="ECO:0000256" key="1">
    <source>
        <dbReference type="SAM" id="MobiDB-lite"/>
    </source>
</evidence>
<reference evidence="6 7" key="1">
    <citation type="journal article" date="2015" name="ISME J.">
        <title>Genomic and phenotypic differentiation among Methanosarcina mazei populations from Columbia River sediment.</title>
        <authorList>
            <person name="Youngblut N.D."/>
            <person name="Wirth J.S."/>
            <person name="Henriksen J.R."/>
            <person name="Smith M."/>
            <person name="Simon H."/>
            <person name="Metcalf W.W."/>
            <person name="Whitaker R.J."/>
        </authorList>
    </citation>
    <scope>NUCLEOTIDE SEQUENCE [LARGE SCALE GENOMIC DNA]</scope>
    <source>
        <strain evidence="4 7">3.H.A.2.4</strain>
        <strain evidence="5 6">3.H.M.1A.1</strain>
    </source>
</reference>
<evidence type="ECO:0000313" key="4">
    <source>
        <dbReference type="EMBL" id="KKG83989.1"/>
    </source>
</evidence>
<dbReference type="RefSeq" id="WP_052735091.1">
    <property type="nucleotide sequence ID" value="NZ_JJPP01000008.1"/>
</dbReference>
<dbReference type="InterPro" id="IPR001296">
    <property type="entry name" value="Glyco_trans_1"/>
</dbReference>
<dbReference type="CDD" id="cd03801">
    <property type="entry name" value="GT4_PimA-like"/>
    <property type="match status" value="1"/>
</dbReference>
<feature type="domain" description="Glycosyltransferase subfamily 4-like N-terminal" evidence="3">
    <location>
        <begin position="16"/>
        <end position="157"/>
    </location>
</feature>
<evidence type="ECO:0000313" key="6">
    <source>
        <dbReference type="Proteomes" id="UP000034657"/>
    </source>
</evidence>
<dbReference type="Proteomes" id="UP000034657">
    <property type="component" value="Unassembled WGS sequence"/>
</dbReference>
<dbReference type="GO" id="GO:0016757">
    <property type="term" value="F:glycosyltransferase activity"/>
    <property type="evidence" value="ECO:0007669"/>
    <property type="project" value="InterPro"/>
</dbReference>
<accession>A0A0F8IX56</accession>
<feature type="region of interest" description="Disordered" evidence="1">
    <location>
        <begin position="360"/>
        <end position="380"/>
    </location>
</feature>
<sequence>MKIALITNYWINSNGGGIKTYLMNLVDSLQDKGTHVNILFREGDDPTQFFGGRNKIIFSLNCFRQLQKIRPEVIHSQGTWYCLLPGVLYKKLYGCMLVLTFHTEPDRGLRLPARLFFQSLLNACDCATFVSKRLQERVIEVDGLSFTKTAITYAGVRASEVSEGEVKRFREQYGIDEGAIVLLAIGMTALPYKAEGLKLMIQAVRILRETYPNIVLIATREGKYSEEMKAFACEEGVEKQVVFTGDVENPFVPLKMCDLYTHITLGDGLPLALLEAMAMGKPIVATPIAGIPEAITDGENGILVAPGAEQIALKIDLLLRDREYAERLGRRAKKTVEERFTWEQAAERFLQCYIDHETPHKARSSTETSSLEPARQKEFR</sequence>
<dbReference type="PATRIC" id="fig|2209.72.peg.1010"/>
<evidence type="ECO:0000313" key="7">
    <source>
        <dbReference type="Proteomes" id="UP000034817"/>
    </source>
</evidence>
<dbReference type="EMBL" id="JJPT01000032">
    <property type="protein sequence ID" value="KKG94034.1"/>
    <property type="molecule type" value="Genomic_DNA"/>
</dbReference>
<name>A0A0F8IX56_METMZ</name>
<evidence type="ECO:0000259" key="3">
    <source>
        <dbReference type="Pfam" id="PF13439"/>
    </source>
</evidence>
<dbReference type="InterPro" id="IPR028098">
    <property type="entry name" value="Glyco_trans_4-like_N"/>
</dbReference>
<dbReference type="Pfam" id="PF00534">
    <property type="entry name" value="Glycos_transf_1"/>
    <property type="match status" value="1"/>
</dbReference>
<evidence type="ECO:0000313" key="5">
    <source>
        <dbReference type="EMBL" id="KKG94034.1"/>
    </source>
</evidence>
<proteinExistence type="predicted"/>
<dbReference type="SUPFAM" id="SSF53756">
    <property type="entry name" value="UDP-Glycosyltransferase/glycogen phosphorylase"/>
    <property type="match status" value="1"/>
</dbReference>
<dbReference type="Proteomes" id="UP000034817">
    <property type="component" value="Unassembled WGS sequence"/>
</dbReference>
<evidence type="ECO:0008006" key="8">
    <source>
        <dbReference type="Google" id="ProtNLM"/>
    </source>
</evidence>
<feature type="domain" description="Glycosyl transferase family 1" evidence="2">
    <location>
        <begin position="168"/>
        <end position="334"/>
    </location>
</feature>
<dbReference type="AlphaFoldDB" id="A0A0F8IX56"/>
<dbReference type="Gene3D" id="3.40.50.2000">
    <property type="entry name" value="Glycogen Phosphorylase B"/>
    <property type="match status" value="2"/>
</dbReference>
<organism evidence="4 7">
    <name type="scientific">Methanosarcina mazei</name>
    <name type="common">Methanosarcina frisia</name>
    <dbReference type="NCBI Taxonomy" id="2209"/>
    <lineage>
        <taxon>Archaea</taxon>
        <taxon>Methanobacteriati</taxon>
        <taxon>Methanobacteriota</taxon>
        <taxon>Stenosarchaea group</taxon>
        <taxon>Methanomicrobia</taxon>
        <taxon>Methanosarcinales</taxon>
        <taxon>Methanosarcinaceae</taxon>
        <taxon>Methanosarcina</taxon>
    </lineage>
</organism>
<evidence type="ECO:0000259" key="2">
    <source>
        <dbReference type="Pfam" id="PF00534"/>
    </source>
</evidence>
<dbReference type="EMBL" id="JJPP01000008">
    <property type="protein sequence ID" value="KKG83989.1"/>
    <property type="molecule type" value="Genomic_DNA"/>
</dbReference>
<gene>
    <name evidence="4" type="ORF">DU55_04630</name>
    <name evidence="5" type="ORF">DU69_08355</name>
</gene>
<dbReference type="PANTHER" id="PTHR12526">
    <property type="entry name" value="GLYCOSYLTRANSFERASE"/>
    <property type="match status" value="1"/>
</dbReference>